<dbReference type="Pfam" id="PF01177">
    <property type="entry name" value="Asp_Glu_race"/>
    <property type="match status" value="1"/>
</dbReference>
<proteinExistence type="predicted"/>
<dbReference type="InterPro" id="IPR001920">
    <property type="entry name" value="Asp/Glu_race"/>
</dbReference>
<dbReference type="Gene3D" id="3.40.50.1860">
    <property type="match status" value="2"/>
</dbReference>
<organism evidence="1 2">
    <name type="scientific">Cytobacillus pseudoceanisediminis</name>
    <dbReference type="NCBI Taxonomy" id="3051614"/>
    <lineage>
        <taxon>Bacteria</taxon>
        <taxon>Bacillati</taxon>
        <taxon>Bacillota</taxon>
        <taxon>Bacilli</taxon>
        <taxon>Bacillales</taxon>
        <taxon>Bacillaceae</taxon>
        <taxon>Cytobacillus</taxon>
    </lineage>
</organism>
<protein>
    <submittedName>
        <fullName evidence="1">Aspartate/glutamate racemase family protein</fullName>
    </submittedName>
</protein>
<name>A0ABZ2ZMZ7_9BACI</name>
<reference evidence="1 2" key="1">
    <citation type="submission" date="2024-04" db="EMBL/GenBank/DDBJ databases">
        <title>Screening of coral probiotics and analysis of their probiotic properties.</title>
        <authorList>
            <person name="Wang S."/>
        </authorList>
    </citation>
    <scope>NUCLEOTIDE SEQUENCE [LARGE SCALE GENOMIC DNA]</scope>
    <source>
        <strain evidence="1 2">GXU-Z9</strain>
    </source>
</reference>
<keyword evidence="2" id="KW-1185">Reference proteome</keyword>
<dbReference type="Proteomes" id="UP001472074">
    <property type="component" value="Chromosome"/>
</dbReference>
<dbReference type="EMBL" id="CP151651">
    <property type="protein sequence ID" value="WZP09064.1"/>
    <property type="molecule type" value="Genomic_DNA"/>
</dbReference>
<sequence>MGPFASAEFINTIYEENLPEFSEQESPRLILSSDPSIPDRTVSIYSNQEKEIVSRLNMGWTNLKAAGAEIFIIPCMTSHFYWNLYPLEMQRFTVNLVELVQMKLCQETNRYLLLATKGTYNSGLLSFKNVLIPNLEDIKQIHQLIYTIKCSGKNTEILDKAQEKVEDLLVRYQADGWICGCTELHLLAKKMIKREDTHSLIIDPLLILAKNWISLDGFLYPVVFNTTTYCP</sequence>
<accession>A0ABZ2ZMZ7</accession>
<gene>
    <name evidence="1" type="ORF">AADC60_08050</name>
</gene>
<evidence type="ECO:0000313" key="1">
    <source>
        <dbReference type="EMBL" id="WZP09064.1"/>
    </source>
</evidence>
<dbReference type="InterPro" id="IPR015942">
    <property type="entry name" value="Asp/Glu/hydantoin_racemase"/>
</dbReference>
<dbReference type="RefSeq" id="WP_342026027.1">
    <property type="nucleotide sequence ID" value="NZ_CP151651.1"/>
</dbReference>
<dbReference type="SUPFAM" id="SSF53681">
    <property type="entry name" value="Aspartate/glutamate racemase"/>
    <property type="match status" value="2"/>
</dbReference>
<evidence type="ECO:0000313" key="2">
    <source>
        <dbReference type="Proteomes" id="UP001472074"/>
    </source>
</evidence>